<dbReference type="InterPro" id="IPR034683">
    <property type="entry name" value="IspD/TarI"/>
</dbReference>
<dbReference type="SUPFAM" id="SSF51735">
    <property type="entry name" value="NAD(P)-binding Rossmann-fold domains"/>
    <property type="match status" value="1"/>
</dbReference>
<dbReference type="PRINTS" id="PR00081">
    <property type="entry name" value="GDHRDH"/>
</dbReference>
<evidence type="ECO:0000256" key="3">
    <source>
        <dbReference type="RuleBase" id="RU000363"/>
    </source>
</evidence>
<organism evidence="5 7">
    <name type="scientific">Leyella lascolaii</name>
    <dbReference type="NCBI Taxonomy" id="1776379"/>
    <lineage>
        <taxon>Bacteria</taxon>
        <taxon>Pseudomonadati</taxon>
        <taxon>Bacteroidota</taxon>
        <taxon>Bacteroidia</taxon>
        <taxon>Bacteroidales</taxon>
        <taxon>Prevotellaceae</taxon>
        <taxon>Leyella</taxon>
    </lineage>
</organism>
<dbReference type="InterPro" id="IPR029044">
    <property type="entry name" value="Nucleotide-diphossugar_trans"/>
</dbReference>
<dbReference type="SUPFAM" id="SSF53448">
    <property type="entry name" value="Nucleotide-diphospho-sugar transferases"/>
    <property type="match status" value="1"/>
</dbReference>
<comment type="caution">
    <text evidence="5">The sequence shown here is derived from an EMBL/GenBank/DDBJ whole genome shotgun (WGS) entry which is preliminary data.</text>
</comment>
<evidence type="ECO:0000313" key="5">
    <source>
        <dbReference type="EMBL" id="MDN0024307.1"/>
    </source>
</evidence>
<keyword evidence="6" id="KW-1185">Reference proteome</keyword>
<dbReference type="CDD" id="cd02516">
    <property type="entry name" value="CDP-ME_synthetase"/>
    <property type="match status" value="1"/>
</dbReference>
<dbReference type="InterPro" id="IPR020904">
    <property type="entry name" value="Sc_DH/Rdtase_CS"/>
</dbReference>
<dbReference type="EMBL" id="JAUEIE010000001">
    <property type="protein sequence ID" value="MDN0021810.1"/>
    <property type="molecule type" value="Genomic_DNA"/>
</dbReference>
<dbReference type="Pfam" id="PF00106">
    <property type="entry name" value="adh_short"/>
    <property type="match status" value="1"/>
</dbReference>
<dbReference type="Gene3D" id="3.90.550.10">
    <property type="entry name" value="Spore Coat Polysaccharide Biosynthesis Protein SpsA, Chain A"/>
    <property type="match status" value="1"/>
</dbReference>
<dbReference type="InterPro" id="IPR036291">
    <property type="entry name" value="NAD(P)-bd_dom_sf"/>
</dbReference>
<dbReference type="PIRSF" id="PIRSF036586">
    <property type="entry name" value="CDP-ribitol_syn"/>
    <property type="match status" value="1"/>
</dbReference>
<dbReference type="FunFam" id="3.90.550.10:FF:000003">
    <property type="entry name" value="2-C-methyl-D-erythritol 4-phosphate cytidylyltransferase"/>
    <property type="match status" value="1"/>
</dbReference>
<evidence type="ECO:0000313" key="7">
    <source>
        <dbReference type="Proteomes" id="UP001168478"/>
    </source>
</evidence>
<dbReference type="GO" id="GO:0050518">
    <property type="term" value="F:2-C-methyl-D-erythritol 4-phosphate cytidylyltransferase activity"/>
    <property type="evidence" value="ECO:0007669"/>
    <property type="project" value="UniProtKB-ARBA"/>
</dbReference>
<protein>
    <submittedName>
        <fullName evidence="5">Bifunctional cytidylyltransferase/SDR family oxidoreductase</fullName>
    </submittedName>
</protein>
<dbReference type="InterPro" id="IPR002347">
    <property type="entry name" value="SDR_fam"/>
</dbReference>
<dbReference type="Proteomes" id="UP001167831">
    <property type="component" value="Unassembled WGS sequence"/>
</dbReference>
<proteinExistence type="inferred from homology"/>
<sequence>MKQNIAVILAGGVGTRLGMSTPKQFYKVAGKMVVEHTIDVFERNPRIDEIAIVSNPMLIADFENIVLRNKWRKVKKILKGGKERYDSSLSAIRAYGQREVNLIFHDAVRPLLSQRVLDDVIDALGKYEAIDVAVPSADTIIEVEGDFISNIPDRSRLRRGQTPQAFDIRVIRTAYELALKDPAFRTTDDCGVVRRYMPQTPIYVVRGEESNMKLTYKEDTYMMDKLFQLKNTEVGTAMPDARFFEGKVAVVFGGSYGIGSDIVRMLGERGARVFAFSRSMGGVDIGDRQCVDSTLKRVADEAGRIDFVISTAGILNKEPLAAMDYSVIESAVRTNYMGTVNVAVGAYPYLRQSGGHLIFFTSSSYTRGRAFYSIYSSTKAAIVNFVQAVAQEWEGDGIKINCINPERTKTPMRVSNFGTEPDDTLLKPEKVAEATLRTLASDYTGQVVDVRRATTDNR</sequence>
<comment type="similarity">
    <text evidence="3">Belongs to the short-chain dehydrogenases/reductases (SDR) family.</text>
</comment>
<dbReference type="PROSITE" id="PS00061">
    <property type="entry name" value="ADH_SHORT"/>
    <property type="match status" value="1"/>
</dbReference>
<dbReference type="InterPro" id="IPR050088">
    <property type="entry name" value="IspD/TarI_cytidylyltransf_bact"/>
</dbReference>
<dbReference type="PRINTS" id="PR00080">
    <property type="entry name" value="SDRFAMILY"/>
</dbReference>
<dbReference type="Proteomes" id="UP001168478">
    <property type="component" value="Unassembled WGS sequence"/>
</dbReference>
<evidence type="ECO:0000256" key="2">
    <source>
        <dbReference type="ARBA" id="ARBA00022695"/>
    </source>
</evidence>
<dbReference type="EMBL" id="JAUEIF010000001">
    <property type="protein sequence ID" value="MDN0024307.1"/>
    <property type="molecule type" value="Genomic_DNA"/>
</dbReference>
<evidence type="ECO:0000313" key="4">
    <source>
        <dbReference type="EMBL" id="MDN0021810.1"/>
    </source>
</evidence>
<keyword evidence="2 5" id="KW-0548">Nucleotidyltransferase</keyword>
<dbReference type="PANTHER" id="PTHR32125">
    <property type="entry name" value="2-C-METHYL-D-ERYTHRITOL 4-PHOSPHATE CYTIDYLYLTRANSFERASE, CHLOROPLASTIC"/>
    <property type="match status" value="1"/>
</dbReference>
<dbReference type="CDD" id="cd05233">
    <property type="entry name" value="SDR_c"/>
    <property type="match status" value="1"/>
</dbReference>
<evidence type="ECO:0000313" key="6">
    <source>
        <dbReference type="Proteomes" id="UP001167831"/>
    </source>
</evidence>
<evidence type="ECO:0000256" key="1">
    <source>
        <dbReference type="ARBA" id="ARBA00022679"/>
    </source>
</evidence>
<dbReference type="RefSeq" id="WP_289824562.1">
    <property type="nucleotide sequence ID" value="NZ_JAUEIE010000001.1"/>
</dbReference>
<accession>A0AAW7JHE1</accession>
<dbReference type="AlphaFoldDB" id="A0AAW7JHE1"/>
<name>A0AAW7JHE1_9BACT</name>
<dbReference type="Gene3D" id="3.40.50.720">
    <property type="entry name" value="NAD(P)-binding Rossmann-like Domain"/>
    <property type="match status" value="1"/>
</dbReference>
<reference evidence="5" key="2">
    <citation type="submission" date="2023-08" db="EMBL/GenBank/DDBJ databases">
        <title>Identification and characterization of horizontal gene transfer across gut microbiota members of farm animals based on homology search.</title>
        <authorList>
            <person name="Schwarzerova J."/>
            <person name="Nykrynova M."/>
            <person name="Jureckova K."/>
            <person name="Cejkova D."/>
            <person name="Rychlik I."/>
        </authorList>
    </citation>
    <scope>NUCLEOTIDE SEQUENCE</scope>
    <source>
        <strain evidence="5">ET15</strain>
        <strain evidence="4">ET37</strain>
    </source>
</reference>
<reference evidence="5" key="1">
    <citation type="submission" date="2023-06" db="EMBL/GenBank/DDBJ databases">
        <authorList>
            <person name="Zeman M."/>
            <person name="Kubasova T."/>
            <person name="Jahodarova E."/>
            <person name="Nykrynova M."/>
            <person name="Rychlik I."/>
        </authorList>
    </citation>
    <scope>NUCLEOTIDE SEQUENCE</scope>
    <source>
        <strain evidence="5">ET15</strain>
        <strain evidence="4">ET37</strain>
    </source>
</reference>
<dbReference type="Pfam" id="PF01128">
    <property type="entry name" value="IspD"/>
    <property type="match status" value="1"/>
</dbReference>
<dbReference type="InterPro" id="IPR012115">
    <property type="entry name" value="CDP-ribitol_syn"/>
</dbReference>
<gene>
    <name evidence="4" type="ORF">QVN81_02050</name>
    <name evidence="5" type="ORF">QVN84_02045</name>
</gene>
<dbReference type="PANTHER" id="PTHR32125:SF4">
    <property type="entry name" value="2-C-METHYL-D-ERYTHRITOL 4-PHOSPHATE CYTIDYLYLTRANSFERASE, CHLOROPLASTIC"/>
    <property type="match status" value="1"/>
</dbReference>
<keyword evidence="1" id="KW-0808">Transferase</keyword>